<evidence type="ECO:0000313" key="2">
    <source>
        <dbReference type="EMBL" id="ORZ35213.1"/>
    </source>
</evidence>
<evidence type="ECO:0000256" key="1">
    <source>
        <dbReference type="SAM" id="MobiDB-lite"/>
    </source>
</evidence>
<sequence>MHMENTHSIDDWHASPVSLDAVNQPVDLGQWPSEYMFAGIVAKELRNEYAMTSPNPACPRNRVDFAIHECTKPVSDAFRESAHWSVPPTIVTHVPALVISLLPDDTLAALPWRMAPDDWSLHVGSQGKSAGSAGSRMPRSLSFEIGARREAASEDWTRAR</sequence>
<dbReference type="AlphaFoldDB" id="A0A1Y2HNB9"/>
<protein>
    <submittedName>
        <fullName evidence="2">Uncharacterized protein</fullName>
    </submittedName>
</protein>
<reference evidence="2 3" key="1">
    <citation type="submission" date="2016-07" db="EMBL/GenBank/DDBJ databases">
        <title>Pervasive Adenine N6-methylation of Active Genes in Fungi.</title>
        <authorList>
            <consortium name="DOE Joint Genome Institute"/>
            <person name="Mondo S.J."/>
            <person name="Dannebaum R.O."/>
            <person name="Kuo R.C."/>
            <person name="Labutti K."/>
            <person name="Haridas S."/>
            <person name="Kuo A."/>
            <person name="Salamov A."/>
            <person name="Ahrendt S.R."/>
            <person name="Lipzen A."/>
            <person name="Sullivan W."/>
            <person name="Andreopoulos W.B."/>
            <person name="Clum A."/>
            <person name="Lindquist E."/>
            <person name="Daum C."/>
            <person name="Ramamoorthy G.K."/>
            <person name="Gryganskyi A."/>
            <person name="Culley D."/>
            <person name="Magnuson J.K."/>
            <person name="James T.Y."/>
            <person name="O'Malley M.A."/>
            <person name="Stajich J.E."/>
            <person name="Spatafora J.W."/>
            <person name="Visel A."/>
            <person name="Grigoriev I.V."/>
        </authorList>
    </citation>
    <scope>NUCLEOTIDE SEQUENCE [LARGE SCALE GENOMIC DNA]</scope>
    <source>
        <strain evidence="2 3">PL171</strain>
    </source>
</reference>
<proteinExistence type="predicted"/>
<organism evidence="2 3">
    <name type="scientific">Catenaria anguillulae PL171</name>
    <dbReference type="NCBI Taxonomy" id="765915"/>
    <lineage>
        <taxon>Eukaryota</taxon>
        <taxon>Fungi</taxon>
        <taxon>Fungi incertae sedis</taxon>
        <taxon>Blastocladiomycota</taxon>
        <taxon>Blastocladiomycetes</taxon>
        <taxon>Blastocladiales</taxon>
        <taxon>Catenariaceae</taxon>
        <taxon>Catenaria</taxon>
    </lineage>
</organism>
<dbReference type="Proteomes" id="UP000193411">
    <property type="component" value="Unassembled WGS sequence"/>
</dbReference>
<accession>A0A1Y2HNB9</accession>
<feature type="compositionally biased region" description="Basic and acidic residues" evidence="1">
    <location>
        <begin position="146"/>
        <end position="160"/>
    </location>
</feature>
<keyword evidence="3" id="KW-1185">Reference proteome</keyword>
<comment type="caution">
    <text evidence="2">The sequence shown here is derived from an EMBL/GenBank/DDBJ whole genome shotgun (WGS) entry which is preliminary data.</text>
</comment>
<gene>
    <name evidence="2" type="ORF">BCR44DRAFT_1434591</name>
</gene>
<dbReference type="EMBL" id="MCFL01000023">
    <property type="protein sequence ID" value="ORZ35213.1"/>
    <property type="molecule type" value="Genomic_DNA"/>
</dbReference>
<evidence type="ECO:0000313" key="3">
    <source>
        <dbReference type="Proteomes" id="UP000193411"/>
    </source>
</evidence>
<feature type="region of interest" description="Disordered" evidence="1">
    <location>
        <begin position="123"/>
        <end position="160"/>
    </location>
</feature>
<name>A0A1Y2HNB9_9FUNG</name>
<feature type="compositionally biased region" description="Low complexity" evidence="1">
    <location>
        <begin position="124"/>
        <end position="135"/>
    </location>
</feature>